<keyword evidence="6" id="KW-0963">Cytoplasm</keyword>
<evidence type="ECO:0000256" key="8">
    <source>
        <dbReference type="ARBA" id="ARBA00023242"/>
    </source>
</evidence>
<dbReference type="SUPFAM" id="SSF55729">
    <property type="entry name" value="Acyl-CoA N-acyltransferases (Nat)"/>
    <property type="match status" value="1"/>
</dbReference>
<dbReference type="Gene3D" id="3.40.630.30">
    <property type="match status" value="1"/>
</dbReference>
<comment type="subcellular location">
    <subcellularLocation>
        <location evidence="2">Cytoplasm</location>
    </subcellularLocation>
    <subcellularLocation>
        <location evidence="1">Nucleus</location>
    </subcellularLocation>
</comment>
<reference evidence="14" key="1">
    <citation type="submission" date="2025-08" db="UniProtKB">
        <authorList>
            <consortium name="RefSeq"/>
        </authorList>
    </citation>
    <scope>IDENTIFICATION</scope>
    <source>
        <strain evidence="14">USDA-PBARC FA_bdor</strain>
        <tissue evidence="14">Whole organism</tissue>
    </source>
</reference>
<evidence type="ECO:0000256" key="10">
    <source>
        <dbReference type="ARBA" id="ARBA00047821"/>
    </source>
</evidence>
<protein>
    <recommendedName>
        <fullName evidence="5">N-alpha-acetyltransferase 40</fullName>
        <ecNumber evidence="4">2.3.1.257</ecNumber>
    </recommendedName>
</protein>
<gene>
    <name evidence="14" type="primary">Naa40</name>
</gene>
<dbReference type="InterPro" id="IPR039949">
    <property type="entry name" value="NAA40"/>
</dbReference>
<dbReference type="PROSITE" id="PS51186">
    <property type="entry name" value="GNAT"/>
    <property type="match status" value="1"/>
</dbReference>
<dbReference type="RefSeq" id="XP_011309419.1">
    <property type="nucleotide sequence ID" value="XM_011311117.1"/>
</dbReference>
<name>A0A9R1U5M5_9HYME</name>
<dbReference type="CTD" id="79829"/>
<evidence type="ECO:0000259" key="12">
    <source>
        <dbReference type="PROSITE" id="PS51186"/>
    </source>
</evidence>
<dbReference type="KEGG" id="fas:105270281"/>
<accession>A0A9R1U5M5</accession>
<dbReference type="GO" id="GO:1990189">
    <property type="term" value="F:protein N-terminal-serine acetyltransferase activity"/>
    <property type="evidence" value="ECO:0007669"/>
    <property type="project" value="UniProtKB-EC"/>
</dbReference>
<dbReference type="GeneID" id="105270281"/>
<dbReference type="PANTHER" id="PTHR20531:SF1">
    <property type="entry name" value="N-ALPHA-ACETYLTRANSFERASE 40"/>
    <property type="match status" value="1"/>
</dbReference>
<dbReference type="InterPro" id="IPR016181">
    <property type="entry name" value="Acyl_CoA_acyltransferase"/>
</dbReference>
<evidence type="ECO:0000256" key="7">
    <source>
        <dbReference type="ARBA" id="ARBA00022679"/>
    </source>
</evidence>
<dbReference type="Proteomes" id="UP000694866">
    <property type="component" value="Unplaced"/>
</dbReference>
<comment type="similarity">
    <text evidence="3">Belongs to the acetyltransferase family. NAA40 subfamily.</text>
</comment>
<evidence type="ECO:0000256" key="9">
    <source>
        <dbReference type="ARBA" id="ARBA00023315"/>
    </source>
</evidence>
<dbReference type="EC" id="2.3.1.257" evidence="4"/>
<keyword evidence="8" id="KW-0539">Nucleus</keyword>
<dbReference type="GO" id="GO:0010485">
    <property type="term" value="F:histone H4 acetyltransferase activity"/>
    <property type="evidence" value="ECO:0007669"/>
    <property type="project" value="InterPro"/>
</dbReference>
<dbReference type="CDD" id="cd04301">
    <property type="entry name" value="NAT_SF"/>
    <property type="match status" value="1"/>
</dbReference>
<evidence type="ECO:0000313" key="14">
    <source>
        <dbReference type="RefSeq" id="XP_011309419.1"/>
    </source>
</evidence>
<evidence type="ECO:0000256" key="4">
    <source>
        <dbReference type="ARBA" id="ARBA00012950"/>
    </source>
</evidence>
<dbReference type="AlphaFoldDB" id="A0A9R1U5M5"/>
<proteinExistence type="inferred from homology"/>
<feature type="domain" description="N-acetyltransferase" evidence="12">
    <location>
        <begin position="68"/>
        <end position="207"/>
    </location>
</feature>
<comment type="catalytic activity">
    <reaction evidence="11">
        <text>N-terminal L-seryl-[histone H4] + acetyl-CoA = N-terminal N(alpha)-acetyl-L-seryl-[histone H4] + CoA + H(+)</text>
        <dbReference type="Rhea" id="RHEA:50596"/>
        <dbReference type="Rhea" id="RHEA-COMP:12740"/>
        <dbReference type="Rhea" id="RHEA-COMP:12743"/>
        <dbReference type="ChEBI" id="CHEBI:15378"/>
        <dbReference type="ChEBI" id="CHEBI:57287"/>
        <dbReference type="ChEBI" id="CHEBI:57288"/>
        <dbReference type="ChEBI" id="CHEBI:64738"/>
        <dbReference type="ChEBI" id="CHEBI:83690"/>
        <dbReference type="EC" id="2.3.1.257"/>
    </reaction>
</comment>
<keyword evidence="13" id="KW-1185">Reference proteome</keyword>
<dbReference type="PANTHER" id="PTHR20531">
    <property type="entry name" value="N-ALPHA-ACETYLTRANSFERASE 40"/>
    <property type="match status" value="1"/>
</dbReference>
<keyword evidence="9" id="KW-0012">Acyltransferase</keyword>
<dbReference type="GO" id="GO:0005634">
    <property type="term" value="C:nucleus"/>
    <property type="evidence" value="ECO:0007669"/>
    <property type="project" value="UniProtKB-SubCell"/>
</dbReference>
<organism evidence="13 14">
    <name type="scientific">Fopius arisanus</name>
    <dbReference type="NCBI Taxonomy" id="64838"/>
    <lineage>
        <taxon>Eukaryota</taxon>
        <taxon>Metazoa</taxon>
        <taxon>Ecdysozoa</taxon>
        <taxon>Arthropoda</taxon>
        <taxon>Hexapoda</taxon>
        <taxon>Insecta</taxon>
        <taxon>Pterygota</taxon>
        <taxon>Neoptera</taxon>
        <taxon>Endopterygota</taxon>
        <taxon>Hymenoptera</taxon>
        <taxon>Apocrita</taxon>
        <taxon>Ichneumonoidea</taxon>
        <taxon>Braconidae</taxon>
        <taxon>Opiinae</taxon>
        <taxon>Fopius</taxon>
    </lineage>
</organism>
<evidence type="ECO:0000256" key="3">
    <source>
        <dbReference type="ARBA" id="ARBA00008870"/>
    </source>
</evidence>
<evidence type="ECO:0000313" key="13">
    <source>
        <dbReference type="Proteomes" id="UP000694866"/>
    </source>
</evidence>
<evidence type="ECO:0000256" key="6">
    <source>
        <dbReference type="ARBA" id="ARBA00022490"/>
    </source>
</evidence>
<keyword evidence="7" id="KW-0808">Transferase</keyword>
<dbReference type="OrthoDB" id="424551at2759"/>
<comment type="catalytic activity">
    <reaction evidence="10">
        <text>N-terminal L-seryl-[histone H2A] + acetyl-CoA = N-terminal N(alpha)-acetyl-L-seryl-[histone H2A] + CoA + H(+)</text>
        <dbReference type="Rhea" id="RHEA:50600"/>
        <dbReference type="Rhea" id="RHEA-COMP:12742"/>
        <dbReference type="Rhea" id="RHEA-COMP:12744"/>
        <dbReference type="ChEBI" id="CHEBI:15378"/>
        <dbReference type="ChEBI" id="CHEBI:57287"/>
        <dbReference type="ChEBI" id="CHEBI:57288"/>
        <dbReference type="ChEBI" id="CHEBI:64738"/>
        <dbReference type="ChEBI" id="CHEBI:83690"/>
        <dbReference type="EC" id="2.3.1.257"/>
    </reaction>
</comment>
<evidence type="ECO:0000256" key="11">
    <source>
        <dbReference type="ARBA" id="ARBA00049524"/>
    </source>
</evidence>
<dbReference type="GO" id="GO:0005737">
    <property type="term" value="C:cytoplasm"/>
    <property type="evidence" value="ECO:0007669"/>
    <property type="project" value="UniProtKB-SubCell"/>
</dbReference>
<dbReference type="Pfam" id="PF00583">
    <property type="entry name" value="Acetyltransf_1"/>
    <property type="match status" value="1"/>
</dbReference>
<evidence type="ECO:0000256" key="5">
    <source>
        <dbReference type="ARBA" id="ARBA00015043"/>
    </source>
</evidence>
<dbReference type="GO" id="GO:0043998">
    <property type="term" value="F:histone H2A acetyltransferase activity"/>
    <property type="evidence" value="ECO:0007669"/>
    <property type="project" value="InterPro"/>
</dbReference>
<dbReference type="InterPro" id="IPR000182">
    <property type="entry name" value="GNAT_dom"/>
</dbReference>
<evidence type="ECO:0000256" key="1">
    <source>
        <dbReference type="ARBA" id="ARBA00004123"/>
    </source>
</evidence>
<sequence length="207" mass="23967">MKNKKGHKTRKQLLAEKETAAKRLVEKANAQENPLDAVENFHSYCTPDGTDVKLRCERVGNLPEGVLPWVFDLMERNVKAMYEKSNWGWNESSKRKELTEPSAWYLTASVDDQLVAFSHFRYDLDDKVEVVYCYELQLESRIRRKGLGRFMMKCLEGLAAASGMKKVVLTVFKHNTEARSFYEALGYKLDRTSPADWENLDYIIISK</sequence>
<evidence type="ECO:0000256" key="2">
    <source>
        <dbReference type="ARBA" id="ARBA00004496"/>
    </source>
</evidence>